<dbReference type="SUPFAM" id="SSF81321">
    <property type="entry name" value="Family A G protein-coupled receptor-like"/>
    <property type="match status" value="1"/>
</dbReference>
<evidence type="ECO:0000256" key="10">
    <source>
        <dbReference type="ARBA" id="ARBA00023157"/>
    </source>
</evidence>
<keyword evidence="10" id="KW-1015">Disulfide bond</keyword>
<feature type="transmembrane region" description="Helical" evidence="17">
    <location>
        <begin position="482"/>
        <end position="506"/>
    </location>
</feature>
<dbReference type="PRINTS" id="PR00237">
    <property type="entry name" value="GPCRRHODOPSN"/>
</dbReference>
<evidence type="ECO:0000256" key="9">
    <source>
        <dbReference type="ARBA" id="ARBA00023139"/>
    </source>
</evidence>
<dbReference type="EMBL" id="SRMA01025510">
    <property type="protein sequence ID" value="TRY93682.1"/>
    <property type="molecule type" value="Genomic_DNA"/>
</dbReference>
<evidence type="ECO:0000256" key="12">
    <source>
        <dbReference type="ARBA" id="ARBA00023180"/>
    </source>
</evidence>
<evidence type="ECO:0000259" key="18">
    <source>
        <dbReference type="PROSITE" id="PS50262"/>
    </source>
</evidence>
<evidence type="ECO:0000256" key="7">
    <source>
        <dbReference type="ARBA" id="ARBA00023040"/>
    </source>
</evidence>
<feature type="transmembrane region" description="Helical" evidence="17">
    <location>
        <begin position="294"/>
        <end position="315"/>
    </location>
</feature>
<proteinExistence type="inferred from homology"/>
<dbReference type="AlphaFoldDB" id="A0A553QUN3"/>
<dbReference type="GO" id="GO:0004983">
    <property type="term" value="F:neuropeptide Y receptor activity"/>
    <property type="evidence" value="ECO:0007669"/>
    <property type="project" value="InterPro"/>
</dbReference>
<feature type="transmembrane region" description="Helical" evidence="17">
    <location>
        <begin position="220"/>
        <end position="245"/>
    </location>
</feature>
<dbReference type="PROSITE" id="PS50262">
    <property type="entry name" value="G_PROTEIN_RECEP_F1_2"/>
    <property type="match status" value="1"/>
</dbReference>
<dbReference type="Gene3D" id="1.20.1070.10">
    <property type="entry name" value="Rhodopsin 7-helix transmembrane proteins"/>
    <property type="match status" value="1"/>
</dbReference>
<dbReference type="OrthoDB" id="9046662at2759"/>
<keyword evidence="11 15" id="KW-0675">Receptor</keyword>
<dbReference type="PRINTS" id="PR01013">
    <property type="entry name" value="NRPEPTIDEY1R"/>
</dbReference>
<dbReference type="Proteomes" id="UP000316079">
    <property type="component" value="Unassembled WGS sequence"/>
</dbReference>
<evidence type="ECO:0000256" key="2">
    <source>
        <dbReference type="ARBA" id="ARBA00010663"/>
    </source>
</evidence>
<protein>
    <recommendedName>
        <fullName evidence="18">G-protein coupled receptors family 1 profile domain-containing protein</fullName>
    </recommendedName>
</protein>
<dbReference type="InterPro" id="IPR000351">
    <property type="entry name" value="NPY1_rcpt"/>
</dbReference>
<evidence type="ECO:0000256" key="11">
    <source>
        <dbReference type="ARBA" id="ARBA00023170"/>
    </source>
</evidence>
<evidence type="ECO:0000256" key="5">
    <source>
        <dbReference type="ARBA" id="ARBA00022692"/>
    </source>
</evidence>
<dbReference type="PRINTS" id="PR01012">
    <property type="entry name" value="NRPEPTIDEYR"/>
</dbReference>
<keyword evidence="8 17" id="KW-0472">Membrane</keyword>
<dbReference type="GO" id="GO:0042923">
    <property type="term" value="F:neuropeptide binding"/>
    <property type="evidence" value="ECO:0007669"/>
    <property type="project" value="TreeGrafter"/>
</dbReference>
<feature type="transmembrane region" description="Helical" evidence="17">
    <location>
        <begin position="444"/>
        <end position="462"/>
    </location>
</feature>
<dbReference type="PROSITE" id="PS00237">
    <property type="entry name" value="G_PROTEIN_RECEP_F1_1"/>
    <property type="match status" value="1"/>
</dbReference>
<dbReference type="GO" id="GO:0043005">
    <property type="term" value="C:neuron projection"/>
    <property type="evidence" value="ECO:0007669"/>
    <property type="project" value="TreeGrafter"/>
</dbReference>
<keyword evidence="5 15" id="KW-0812">Transmembrane</keyword>
<evidence type="ECO:0000256" key="3">
    <source>
        <dbReference type="ARBA" id="ARBA00022475"/>
    </source>
</evidence>
<dbReference type="InterPro" id="IPR000611">
    <property type="entry name" value="NPY_rcpt"/>
</dbReference>
<evidence type="ECO:0000256" key="1">
    <source>
        <dbReference type="ARBA" id="ARBA00004651"/>
    </source>
</evidence>
<dbReference type="PANTHER" id="PTHR24235:SF25">
    <property type="entry name" value="NEUROPEPTIDE Y RECEPTOR TYPE 4-RELATED"/>
    <property type="match status" value="1"/>
</dbReference>
<evidence type="ECO:0000256" key="6">
    <source>
        <dbReference type="ARBA" id="ARBA00022989"/>
    </source>
</evidence>
<evidence type="ECO:0000313" key="19">
    <source>
        <dbReference type="EMBL" id="TRY93682.1"/>
    </source>
</evidence>
<evidence type="ECO:0000256" key="4">
    <source>
        <dbReference type="ARBA" id="ARBA00022553"/>
    </source>
</evidence>
<evidence type="ECO:0000256" key="17">
    <source>
        <dbReference type="SAM" id="Phobius"/>
    </source>
</evidence>
<dbReference type="Pfam" id="PF00001">
    <property type="entry name" value="7tm_1"/>
    <property type="match status" value="1"/>
</dbReference>
<feature type="region of interest" description="Disordered" evidence="16">
    <location>
        <begin position="1"/>
        <end position="91"/>
    </location>
</feature>
<keyword evidence="20" id="KW-1185">Reference proteome</keyword>
<feature type="transmembrane region" description="Helical" evidence="17">
    <location>
        <begin position="257"/>
        <end position="282"/>
    </location>
</feature>
<reference evidence="19 20" key="1">
    <citation type="journal article" date="2019" name="Sci. Data">
        <title>Hybrid genome assembly and annotation of Danionella translucida.</title>
        <authorList>
            <person name="Kadobianskyi M."/>
            <person name="Schulze L."/>
            <person name="Schuelke M."/>
            <person name="Judkewitz B."/>
        </authorList>
    </citation>
    <scope>NUCLEOTIDE SEQUENCE [LARGE SCALE GENOMIC DNA]</scope>
    <source>
        <strain evidence="19 20">Bolton</strain>
    </source>
</reference>
<evidence type="ECO:0000256" key="8">
    <source>
        <dbReference type="ARBA" id="ARBA00023136"/>
    </source>
</evidence>
<dbReference type="PANTHER" id="PTHR24235">
    <property type="entry name" value="NEUROPEPTIDE Y RECEPTOR"/>
    <property type="match status" value="1"/>
</dbReference>
<feature type="domain" description="G-protein coupled receptors family 1 profile" evidence="18">
    <location>
        <begin position="236"/>
        <end position="503"/>
    </location>
</feature>
<sequence>MLESHVGSKPKTKSSGIVPTENAHCNDLSTEEAERGREREREREREDDRRDERGEHLELAETDCSSLRLAGEDDEDGYEREKENETGREPVQEVNVIFSPSESYLRYEFQRGDSYAALTHRRKSVNTCICPGKKMFYSSTSKILPEDLINGHPHRNIYNWTHYSHGDWMSGAILRWPMPLAIFDMPWWQALLNSTLTLNQSNSSLFQIDVPCWQSSTVTLLLVLCYCLVLILGLLGNILLICIIMHQRDSPNVTSILIANLSVSDILVSVFCLPFTVVYTLMDHWIFGAMLCRLMPFVQCVSVTVSVLSLVLIALERHQLILNPSGWKPSVPQAYIGVLIVWLLACVTSLPFLAFHLLTSDPYSLLPAPFSHLQVCLEVWPTQEHKLAYTTSLLLFQYGCPLLIMLVCYLRIFLRLRQRQRMLERQCSRNSGDEHRRVMHSKRINIMLATLVAAFAVCWLPLNAFNVVADWHQEVLPVCYHNLLFSLCHLLAMSSTCVNPIIYGFLNSNFRKDVASVVLHCQLQKFEDSYEQFPMSTMNTDVSRTSFRLRTNSV</sequence>
<comment type="similarity">
    <text evidence="2 15">Belongs to the G-protein coupled receptor 1 family.</text>
</comment>
<dbReference type="STRING" id="623744.A0A553QUN3"/>
<feature type="compositionally biased region" description="Basic and acidic residues" evidence="16">
    <location>
        <begin position="32"/>
        <end position="59"/>
    </location>
</feature>
<feature type="compositionally biased region" description="Basic and acidic residues" evidence="16">
    <location>
        <begin position="79"/>
        <end position="91"/>
    </location>
</feature>
<feature type="transmembrane region" description="Helical" evidence="17">
    <location>
        <begin position="335"/>
        <end position="358"/>
    </location>
</feature>
<comment type="subcellular location">
    <subcellularLocation>
        <location evidence="1">Cell membrane</location>
        <topology evidence="1">Multi-pass membrane protein</topology>
    </subcellularLocation>
</comment>
<keyword evidence="13 15" id="KW-0807">Transducer</keyword>
<dbReference type="GO" id="GO:0005886">
    <property type="term" value="C:plasma membrane"/>
    <property type="evidence" value="ECO:0007669"/>
    <property type="project" value="UniProtKB-SubCell"/>
</dbReference>
<accession>A0A553QUN3</accession>
<name>A0A553QUN3_9TELE</name>
<gene>
    <name evidence="19" type="ORF">DNTS_029394</name>
</gene>
<evidence type="ECO:0000256" key="13">
    <source>
        <dbReference type="ARBA" id="ARBA00023224"/>
    </source>
</evidence>
<evidence type="ECO:0000256" key="15">
    <source>
        <dbReference type="RuleBase" id="RU000688"/>
    </source>
</evidence>
<evidence type="ECO:0000256" key="14">
    <source>
        <dbReference type="ARBA" id="ARBA00023288"/>
    </source>
</evidence>
<keyword evidence="3" id="KW-1003">Cell membrane</keyword>
<dbReference type="InterPro" id="IPR000276">
    <property type="entry name" value="GPCR_Rhodpsn"/>
</dbReference>
<keyword evidence="12" id="KW-0325">Glycoprotein</keyword>
<dbReference type="CDD" id="cd15397">
    <property type="entry name" value="7tmA_NPY4R"/>
    <property type="match status" value="1"/>
</dbReference>
<evidence type="ECO:0000313" key="20">
    <source>
        <dbReference type="Proteomes" id="UP000316079"/>
    </source>
</evidence>
<evidence type="ECO:0000256" key="16">
    <source>
        <dbReference type="SAM" id="MobiDB-lite"/>
    </source>
</evidence>
<dbReference type="FunFam" id="1.20.1070.10:FF:000062">
    <property type="entry name" value="Neuropeptide Y receptor type 1"/>
    <property type="match status" value="1"/>
</dbReference>
<keyword evidence="4" id="KW-0597">Phosphoprotein</keyword>
<comment type="caution">
    <text evidence="19">The sequence shown here is derived from an EMBL/GenBank/DDBJ whole genome shotgun (WGS) entry which is preliminary data.</text>
</comment>
<keyword evidence="9" id="KW-0564">Palmitate</keyword>
<dbReference type="InterPro" id="IPR017452">
    <property type="entry name" value="GPCR_Rhodpsn_7TM"/>
</dbReference>
<keyword evidence="14" id="KW-0449">Lipoprotein</keyword>
<keyword evidence="7 15" id="KW-0297">G-protein coupled receptor</keyword>
<keyword evidence="6 17" id="KW-1133">Transmembrane helix</keyword>
<feature type="transmembrane region" description="Helical" evidence="17">
    <location>
        <begin position="395"/>
        <end position="414"/>
    </location>
</feature>
<organism evidence="19 20">
    <name type="scientific">Danionella cerebrum</name>
    <dbReference type="NCBI Taxonomy" id="2873325"/>
    <lineage>
        <taxon>Eukaryota</taxon>
        <taxon>Metazoa</taxon>
        <taxon>Chordata</taxon>
        <taxon>Craniata</taxon>
        <taxon>Vertebrata</taxon>
        <taxon>Euteleostomi</taxon>
        <taxon>Actinopterygii</taxon>
        <taxon>Neopterygii</taxon>
        <taxon>Teleostei</taxon>
        <taxon>Ostariophysi</taxon>
        <taxon>Cypriniformes</taxon>
        <taxon>Danionidae</taxon>
        <taxon>Danioninae</taxon>
        <taxon>Danionella</taxon>
    </lineage>
</organism>